<dbReference type="PANTHER" id="PTHR37937:SF1">
    <property type="entry name" value="CONJUGATIVE TRANSFER: DNA TRANSPORT"/>
    <property type="match status" value="1"/>
</dbReference>
<comment type="caution">
    <text evidence="9">The sequence shown here is derived from an EMBL/GenBank/DDBJ whole genome shotgun (WGS) entry which is preliminary data.</text>
</comment>
<dbReference type="CDD" id="cd01127">
    <property type="entry name" value="TrwB_TraG_TraD_VirD4"/>
    <property type="match status" value="1"/>
</dbReference>
<sequence length="592" mass="63912">MQQSNRRKQPGSHDPILVLWAIVAAIIVMGLVILLGGLHLGYWWDDLDRGVIPNNPFEVIIDLAQGHLAWPAAATVAASIIGAVCGGLVVLFTVDRLRAKRHRLPVDTAARYMAHGKEVKSFSDKQARKKAERWGVESLAPGIPIGTSVVCGTKLYGSYEDMVAVIAGPRMNKTTATVIPAICAAPGAVLTTSNKRDVVDGTRALRRDVGKVWVFDPQQIAQEQPTWWWNPLSYVTDDVQAAKLAEHFAAASSNPGAKKDAYFDNAARDLLAALLLAAAEDHRPITDVYLWLTDDSDTAAVDILEAAGWTLRASQLDQVLHLPDKQRAGIYGSAQQMAAALANSGITDWITPQSADDPRPQFDPYDFVRTATGTLYSLSKEGQGTAGPLVTALTVAVVEAAETIASSTTDAAATGDGRLKTPLVGVLDEAANVCRWSDLPDLYSHFGSRGIVLMTLLQSWSQGVDVWGESGMKKLWSAANVKLYGGNVAEDEFLNSLSNMIGTWDKETRSISTGRGQRNVSTQITRERILENSDLSALPRQRGVFIGAGVRPVLVKTIPWFEQPNLAKQLHAATANDTSDNEVAMTTATAQR</sequence>
<evidence type="ECO:0000256" key="1">
    <source>
        <dbReference type="ARBA" id="ARBA00004651"/>
    </source>
</evidence>
<dbReference type="Gene3D" id="3.40.50.300">
    <property type="entry name" value="P-loop containing nucleotide triphosphate hydrolases"/>
    <property type="match status" value="1"/>
</dbReference>
<evidence type="ECO:0000256" key="3">
    <source>
        <dbReference type="ARBA" id="ARBA00022692"/>
    </source>
</evidence>
<feature type="region of interest" description="Disordered" evidence="6">
    <location>
        <begin position="572"/>
        <end position="592"/>
    </location>
</feature>
<feature type="domain" description="TraD/TraG TraM recognition site" evidence="8">
    <location>
        <begin position="422"/>
        <end position="540"/>
    </location>
</feature>
<reference evidence="9 10" key="1">
    <citation type="submission" date="2019-06" db="EMBL/GenBank/DDBJ databases">
        <title>Sequencing the genomes of 1000 actinobacteria strains.</title>
        <authorList>
            <person name="Klenk H.-P."/>
        </authorList>
    </citation>
    <scope>NUCLEOTIDE SEQUENCE [LARGE SCALE GENOMIC DNA]</scope>
    <source>
        <strain evidence="9 10">DSM 24083</strain>
    </source>
</reference>
<evidence type="ECO:0000256" key="2">
    <source>
        <dbReference type="ARBA" id="ARBA00022475"/>
    </source>
</evidence>
<evidence type="ECO:0000259" key="8">
    <source>
        <dbReference type="Pfam" id="PF12696"/>
    </source>
</evidence>
<dbReference type="Proteomes" id="UP000319746">
    <property type="component" value="Unassembled WGS sequence"/>
</dbReference>
<evidence type="ECO:0000256" key="4">
    <source>
        <dbReference type="ARBA" id="ARBA00022989"/>
    </source>
</evidence>
<evidence type="ECO:0000313" key="10">
    <source>
        <dbReference type="Proteomes" id="UP000319746"/>
    </source>
</evidence>
<keyword evidence="2" id="KW-1003">Cell membrane</keyword>
<name>A0A542ZYC8_9MICC</name>
<evidence type="ECO:0000256" key="6">
    <source>
        <dbReference type="SAM" id="MobiDB-lite"/>
    </source>
</evidence>
<dbReference type="SUPFAM" id="SSF52540">
    <property type="entry name" value="P-loop containing nucleoside triphosphate hydrolases"/>
    <property type="match status" value="1"/>
</dbReference>
<dbReference type="AlphaFoldDB" id="A0A542ZYC8"/>
<evidence type="ECO:0000313" key="9">
    <source>
        <dbReference type="EMBL" id="TQL65206.1"/>
    </source>
</evidence>
<dbReference type="InterPro" id="IPR051539">
    <property type="entry name" value="T4SS-coupling_protein"/>
</dbReference>
<comment type="subcellular location">
    <subcellularLocation>
        <location evidence="1">Cell membrane</location>
        <topology evidence="1">Multi-pass membrane protein</topology>
    </subcellularLocation>
</comment>
<keyword evidence="5 7" id="KW-0472">Membrane</keyword>
<protein>
    <submittedName>
        <fullName evidence="9">Type IV secretory pathway TraG/TraD family ATPase VirD4</fullName>
    </submittedName>
</protein>
<keyword evidence="10" id="KW-1185">Reference proteome</keyword>
<proteinExistence type="predicted"/>
<dbReference type="RefSeq" id="WP_141868569.1">
    <property type="nucleotide sequence ID" value="NZ_BAABAN010000003.1"/>
</dbReference>
<dbReference type="GO" id="GO:0005886">
    <property type="term" value="C:plasma membrane"/>
    <property type="evidence" value="ECO:0007669"/>
    <property type="project" value="UniProtKB-SubCell"/>
</dbReference>
<dbReference type="PANTHER" id="PTHR37937">
    <property type="entry name" value="CONJUGATIVE TRANSFER: DNA TRANSPORT"/>
    <property type="match status" value="1"/>
</dbReference>
<dbReference type="Pfam" id="PF12696">
    <property type="entry name" value="TraG-D_C"/>
    <property type="match status" value="1"/>
</dbReference>
<keyword evidence="3 7" id="KW-0812">Transmembrane</keyword>
<feature type="transmembrane region" description="Helical" evidence="7">
    <location>
        <begin position="16"/>
        <end position="44"/>
    </location>
</feature>
<dbReference type="OrthoDB" id="226701at2"/>
<dbReference type="InterPro" id="IPR032689">
    <property type="entry name" value="TraG-D_C"/>
</dbReference>
<evidence type="ECO:0000256" key="5">
    <source>
        <dbReference type="ARBA" id="ARBA00023136"/>
    </source>
</evidence>
<evidence type="ECO:0000256" key="7">
    <source>
        <dbReference type="SAM" id="Phobius"/>
    </source>
</evidence>
<dbReference type="EMBL" id="VFOU01000006">
    <property type="protein sequence ID" value="TQL65206.1"/>
    <property type="molecule type" value="Genomic_DNA"/>
</dbReference>
<keyword evidence="4 7" id="KW-1133">Transmembrane helix</keyword>
<gene>
    <name evidence="9" type="ORF">FB556_2723</name>
</gene>
<dbReference type="InterPro" id="IPR027417">
    <property type="entry name" value="P-loop_NTPase"/>
</dbReference>
<accession>A0A542ZYC8</accession>
<organism evidence="9 10">
    <name type="scientific">Enteractinococcus coprophilus</name>
    <dbReference type="NCBI Taxonomy" id="1027633"/>
    <lineage>
        <taxon>Bacteria</taxon>
        <taxon>Bacillati</taxon>
        <taxon>Actinomycetota</taxon>
        <taxon>Actinomycetes</taxon>
        <taxon>Micrococcales</taxon>
        <taxon>Micrococcaceae</taxon>
    </lineage>
</organism>
<feature type="transmembrane region" description="Helical" evidence="7">
    <location>
        <begin position="68"/>
        <end position="94"/>
    </location>
</feature>